<dbReference type="Gramene" id="PRQ17450">
    <property type="protein sequence ID" value="PRQ17450"/>
    <property type="gene ID" value="RchiOBHm_Chr7g0195141"/>
</dbReference>
<dbReference type="EMBL" id="PDCK01000045">
    <property type="protein sequence ID" value="PRQ17450.1"/>
    <property type="molecule type" value="Genomic_DNA"/>
</dbReference>
<accession>A0A2P6P690</accession>
<comment type="caution">
    <text evidence="1">The sequence shown here is derived from an EMBL/GenBank/DDBJ whole genome shotgun (WGS) entry which is preliminary data.</text>
</comment>
<gene>
    <name evidence="1" type="ORF">RchiOBHm_Chr7g0195141</name>
</gene>
<keyword evidence="2" id="KW-1185">Reference proteome</keyword>
<proteinExistence type="predicted"/>
<dbReference type="Proteomes" id="UP000238479">
    <property type="component" value="Chromosome 7"/>
</dbReference>
<name>A0A2P6P690_ROSCH</name>
<organism evidence="1 2">
    <name type="scientific">Rosa chinensis</name>
    <name type="common">China rose</name>
    <dbReference type="NCBI Taxonomy" id="74649"/>
    <lineage>
        <taxon>Eukaryota</taxon>
        <taxon>Viridiplantae</taxon>
        <taxon>Streptophyta</taxon>
        <taxon>Embryophyta</taxon>
        <taxon>Tracheophyta</taxon>
        <taxon>Spermatophyta</taxon>
        <taxon>Magnoliopsida</taxon>
        <taxon>eudicotyledons</taxon>
        <taxon>Gunneridae</taxon>
        <taxon>Pentapetalae</taxon>
        <taxon>rosids</taxon>
        <taxon>fabids</taxon>
        <taxon>Rosales</taxon>
        <taxon>Rosaceae</taxon>
        <taxon>Rosoideae</taxon>
        <taxon>Rosoideae incertae sedis</taxon>
        <taxon>Rosa</taxon>
    </lineage>
</organism>
<protein>
    <submittedName>
        <fullName evidence="1">Uncharacterized protein</fullName>
    </submittedName>
</protein>
<reference evidence="1 2" key="1">
    <citation type="journal article" date="2018" name="Nat. Genet.">
        <title>The Rosa genome provides new insights in the design of modern roses.</title>
        <authorList>
            <person name="Bendahmane M."/>
        </authorList>
    </citation>
    <scope>NUCLEOTIDE SEQUENCE [LARGE SCALE GENOMIC DNA]</scope>
    <source>
        <strain evidence="2">cv. Old Blush</strain>
    </source>
</reference>
<evidence type="ECO:0000313" key="1">
    <source>
        <dbReference type="EMBL" id="PRQ17450.1"/>
    </source>
</evidence>
<sequence>MPWSFKIATPRFLPANAMVNHLMDQAGERNVRYVEDNFLPVDVEKILSIPLGGVNSEDAAIWHICPNGHYTVKSGYWFGREIKQRDMGTSSVGGGGVLQSPKIIGVSFGV</sequence>
<evidence type="ECO:0000313" key="2">
    <source>
        <dbReference type="Proteomes" id="UP000238479"/>
    </source>
</evidence>
<dbReference type="AlphaFoldDB" id="A0A2P6P690"/>